<dbReference type="AlphaFoldDB" id="A0A222MWL4"/>
<name>A0A222MWL4_9BACT</name>
<organism evidence="6 7">
    <name type="scientific">Campylobacter avium LMG 24591</name>
    <dbReference type="NCBI Taxonomy" id="522484"/>
    <lineage>
        <taxon>Bacteria</taxon>
        <taxon>Pseudomonadati</taxon>
        <taxon>Campylobacterota</taxon>
        <taxon>Epsilonproteobacteria</taxon>
        <taxon>Campylobacterales</taxon>
        <taxon>Campylobacteraceae</taxon>
        <taxon>Campylobacter</taxon>
    </lineage>
</organism>
<dbReference type="OrthoDB" id="9802991at2"/>
<sequence>MDIKRKACGAYETNCYILSIDDKDFVIDPGEKALDFVKSECKNLRAILNTHGHFDHVWDNALVKEQFSVPIYIHEKDAFMLKDPFNTGHKHSEADFLVKDENEIYIDGVGFRFLFFPGHTPGCCMIELVGENLVFSGDFLFRGSIGRYDFPFSNQENMKDSLERILSYDRDFKLLPGHGHESTLADEKQTIRYFLRSFNA</sequence>
<evidence type="ECO:0000256" key="2">
    <source>
        <dbReference type="ARBA" id="ARBA00022723"/>
    </source>
</evidence>
<dbReference type="SUPFAM" id="SSF56281">
    <property type="entry name" value="Metallo-hydrolase/oxidoreductase"/>
    <property type="match status" value="1"/>
</dbReference>
<accession>A0A222MWL4</accession>
<dbReference type="InterPro" id="IPR001279">
    <property type="entry name" value="Metallo-B-lactamas"/>
</dbReference>
<keyword evidence="2" id="KW-0479">Metal-binding</keyword>
<feature type="domain" description="Metallo-beta-lactamase" evidence="5">
    <location>
        <begin position="12"/>
        <end position="178"/>
    </location>
</feature>
<keyword evidence="7" id="KW-1185">Reference proteome</keyword>
<evidence type="ECO:0000256" key="3">
    <source>
        <dbReference type="ARBA" id="ARBA00022801"/>
    </source>
</evidence>
<protein>
    <submittedName>
        <fullName evidence="6">Metallo-beta-lactamase family protein</fullName>
    </submittedName>
</protein>
<keyword evidence="4" id="KW-0862">Zinc</keyword>
<dbReference type="InterPro" id="IPR051453">
    <property type="entry name" value="MBL_Glyoxalase_II"/>
</dbReference>
<dbReference type="EMBL" id="CP022347">
    <property type="protein sequence ID" value="ASQ30285.1"/>
    <property type="molecule type" value="Genomic_DNA"/>
</dbReference>
<dbReference type="GO" id="GO:0046872">
    <property type="term" value="F:metal ion binding"/>
    <property type="evidence" value="ECO:0007669"/>
    <property type="project" value="UniProtKB-KW"/>
</dbReference>
<evidence type="ECO:0000313" key="7">
    <source>
        <dbReference type="Proteomes" id="UP000201169"/>
    </source>
</evidence>
<dbReference type="Pfam" id="PF00753">
    <property type="entry name" value="Lactamase_B"/>
    <property type="match status" value="1"/>
</dbReference>
<dbReference type="PANTHER" id="PTHR46233">
    <property type="entry name" value="HYDROXYACYLGLUTATHIONE HYDROLASE GLOC"/>
    <property type="match status" value="1"/>
</dbReference>
<dbReference type="Gene3D" id="3.60.15.10">
    <property type="entry name" value="Ribonuclease Z/Hydroxyacylglutathione hydrolase-like"/>
    <property type="match status" value="1"/>
</dbReference>
<dbReference type="PANTHER" id="PTHR46233:SF3">
    <property type="entry name" value="HYDROXYACYLGLUTATHIONE HYDROLASE GLOC"/>
    <property type="match status" value="1"/>
</dbReference>
<dbReference type="SMART" id="SM00849">
    <property type="entry name" value="Lactamase_B"/>
    <property type="match status" value="1"/>
</dbReference>
<evidence type="ECO:0000256" key="4">
    <source>
        <dbReference type="ARBA" id="ARBA00022833"/>
    </source>
</evidence>
<dbReference type="CDD" id="cd06262">
    <property type="entry name" value="metallo-hydrolase-like_MBL-fold"/>
    <property type="match status" value="1"/>
</dbReference>
<dbReference type="Proteomes" id="UP000201169">
    <property type="component" value="Chromosome"/>
</dbReference>
<evidence type="ECO:0000256" key="1">
    <source>
        <dbReference type="ARBA" id="ARBA00001947"/>
    </source>
</evidence>
<gene>
    <name evidence="6" type="ORF">CAV_0619</name>
</gene>
<proteinExistence type="predicted"/>
<evidence type="ECO:0000313" key="6">
    <source>
        <dbReference type="EMBL" id="ASQ30285.1"/>
    </source>
</evidence>
<reference evidence="6 7" key="1">
    <citation type="submission" date="2017-07" db="EMBL/GenBank/DDBJ databases">
        <title>Analysis of two Campylobacter avium genomes and identification of a novel hippuricase gene.</title>
        <authorList>
            <person name="Miller W.G."/>
            <person name="Chapman M.H."/>
            <person name="Yee E."/>
            <person name="Revez J."/>
            <person name="Bono J.L."/>
            <person name="Rossi M."/>
        </authorList>
    </citation>
    <scope>NUCLEOTIDE SEQUENCE [LARGE SCALE GENOMIC DNA]</scope>
    <source>
        <strain evidence="6 7">LMG 24591</strain>
    </source>
</reference>
<dbReference type="RefSeq" id="WP_094325052.1">
    <property type="nucleotide sequence ID" value="NZ_CP022347.1"/>
</dbReference>
<evidence type="ECO:0000259" key="5">
    <source>
        <dbReference type="SMART" id="SM00849"/>
    </source>
</evidence>
<comment type="cofactor">
    <cofactor evidence="1">
        <name>Zn(2+)</name>
        <dbReference type="ChEBI" id="CHEBI:29105"/>
    </cofactor>
</comment>
<dbReference type="InterPro" id="IPR036866">
    <property type="entry name" value="RibonucZ/Hydroxyglut_hydro"/>
</dbReference>
<dbReference type="GO" id="GO:0016787">
    <property type="term" value="F:hydrolase activity"/>
    <property type="evidence" value="ECO:0007669"/>
    <property type="project" value="UniProtKB-KW"/>
</dbReference>
<keyword evidence="3" id="KW-0378">Hydrolase</keyword>
<dbReference type="KEGG" id="cavi:CAV_0619"/>